<dbReference type="EMBL" id="UINC01024259">
    <property type="protein sequence ID" value="SVA97557.1"/>
    <property type="molecule type" value="Genomic_DNA"/>
</dbReference>
<dbReference type="AlphaFoldDB" id="A0A382A929"/>
<sequence>MKKSIISLSFICFLSTALFAESNTSGKVFFNHSTDLSEDGINAFNIKRAYLTLDNDVSESVSYKVTYDIGNNDGGSAHTAFLKVAMVKWKTSLGNVMIGMQGMNMFKTMENTWGHRFIAKMPMDTYKYSASADLGIGLSSSFGPVSTSALITNGGGYKKTESDSHKKLSIHAVYGESKLNKKDGFNGGLSFSMEPYDKDSLTTENTNVVGIFAGYAGNGFRGGFEFDTKTQEGVSGQIICIYATYKINDKLSILARLDQADANKSEDSDGVQAIIAGIHYNAAKGLTIAPTVRVKAPEEGDSENSIVLNFQFKF</sequence>
<protein>
    <recommendedName>
        <fullName evidence="2">Porin domain-containing protein</fullName>
    </recommendedName>
</protein>
<accession>A0A382A929</accession>
<organism evidence="1">
    <name type="scientific">marine metagenome</name>
    <dbReference type="NCBI Taxonomy" id="408172"/>
    <lineage>
        <taxon>unclassified sequences</taxon>
        <taxon>metagenomes</taxon>
        <taxon>ecological metagenomes</taxon>
    </lineage>
</organism>
<dbReference type="Gene3D" id="2.40.160.10">
    <property type="entry name" value="Porin"/>
    <property type="match status" value="1"/>
</dbReference>
<dbReference type="InterPro" id="IPR023614">
    <property type="entry name" value="Porin_dom_sf"/>
</dbReference>
<name>A0A382A929_9ZZZZ</name>
<gene>
    <name evidence="1" type="ORF">METZ01_LOCUS150411</name>
</gene>
<proteinExistence type="predicted"/>
<evidence type="ECO:0008006" key="2">
    <source>
        <dbReference type="Google" id="ProtNLM"/>
    </source>
</evidence>
<reference evidence="1" key="1">
    <citation type="submission" date="2018-05" db="EMBL/GenBank/DDBJ databases">
        <authorList>
            <person name="Lanie J.A."/>
            <person name="Ng W.-L."/>
            <person name="Kazmierczak K.M."/>
            <person name="Andrzejewski T.M."/>
            <person name="Davidsen T.M."/>
            <person name="Wayne K.J."/>
            <person name="Tettelin H."/>
            <person name="Glass J.I."/>
            <person name="Rusch D."/>
            <person name="Podicherti R."/>
            <person name="Tsui H.-C.T."/>
            <person name="Winkler M.E."/>
        </authorList>
    </citation>
    <scope>NUCLEOTIDE SEQUENCE</scope>
</reference>
<dbReference type="SUPFAM" id="SSF56935">
    <property type="entry name" value="Porins"/>
    <property type="match status" value="1"/>
</dbReference>
<evidence type="ECO:0000313" key="1">
    <source>
        <dbReference type="EMBL" id="SVA97557.1"/>
    </source>
</evidence>